<dbReference type="InterPro" id="IPR051599">
    <property type="entry name" value="Cell_Envelope_Assoc"/>
</dbReference>
<dbReference type="GO" id="GO:0005886">
    <property type="term" value="C:plasma membrane"/>
    <property type="evidence" value="ECO:0007669"/>
    <property type="project" value="TreeGrafter"/>
</dbReference>
<dbReference type="CDD" id="cd06259">
    <property type="entry name" value="YdcF-like"/>
    <property type="match status" value="1"/>
</dbReference>
<dbReference type="RefSeq" id="WP_073381355.1">
    <property type="nucleotide sequence ID" value="NZ_FQZK01000016.1"/>
</dbReference>
<dbReference type="OrthoDB" id="3259960at2"/>
<reference evidence="2 3" key="1">
    <citation type="submission" date="2016-11" db="EMBL/GenBank/DDBJ databases">
        <authorList>
            <person name="Jaros S."/>
            <person name="Januszkiewicz K."/>
            <person name="Wedrychowicz H."/>
        </authorList>
    </citation>
    <scope>NUCLEOTIDE SEQUENCE [LARGE SCALE GENOMIC DNA]</scope>
    <source>
        <strain evidence="2 3">CGMCC 4.5723</strain>
    </source>
</reference>
<keyword evidence="3" id="KW-1185">Reference proteome</keyword>
<dbReference type="PANTHER" id="PTHR30336">
    <property type="entry name" value="INNER MEMBRANE PROTEIN, PROBABLE PERMEASE"/>
    <property type="match status" value="1"/>
</dbReference>
<proteinExistence type="predicted"/>
<dbReference type="PANTHER" id="PTHR30336:SF20">
    <property type="entry name" value="DUF218 DOMAIN-CONTAINING PROTEIN"/>
    <property type="match status" value="1"/>
</dbReference>
<organism evidence="2 3">
    <name type="scientific">Nocardiopsis flavescens</name>
    <dbReference type="NCBI Taxonomy" id="758803"/>
    <lineage>
        <taxon>Bacteria</taxon>
        <taxon>Bacillati</taxon>
        <taxon>Actinomycetota</taxon>
        <taxon>Actinomycetes</taxon>
        <taxon>Streptosporangiales</taxon>
        <taxon>Nocardiopsidaceae</taxon>
        <taxon>Nocardiopsis</taxon>
    </lineage>
</organism>
<dbReference type="InterPro" id="IPR003848">
    <property type="entry name" value="DUF218"/>
</dbReference>
<dbReference type="Gene3D" id="3.40.50.620">
    <property type="entry name" value="HUPs"/>
    <property type="match status" value="1"/>
</dbReference>
<dbReference type="Proteomes" id="UP000184452">
    <property type="component" value="Unassembled WGS sequence"/>
</dbReference>
<sequence length="194" mass="21605">MLPPRLLAGAAVAGAVLLWGEWTLWRASRQDYPVPPATAPAGSDEAIVVLGYPSRRGDRPGLVQRYRVRIALRSRDPRAGRSVLVFTGTSPRRPGARRSEAAVMADHARSLGVAPEDIVLEEKAVNTWENIGFTLPLIDPFPVVKIASTTFHARKGRRYLRKRSPRVAARLHPSRDHRPGELLLLKPLFALYRR</sequence>
<feature type="domain" description="DUF218" evidence="1">
    <location>
        <begin position="45"/>
        <end position="164"/>
    </location>
</feature>
<protein>
    <submittedName>
        <fullName evidence="2">DUF218 domain-containing protein</fullName>
    </submittedName>
</protein>
<dbReference type="AlphaFoldDB" id="A0A1M6QSQ9"/>
<evidence type="ECO:0000313" key="2">
    <source>
        <dbReference type="EMBL" id="SHK23057.1"/>
    </source>
</evidence>
<evidence type="ECO:0000259" key="1">
    <source>
        <dbReference type="Pfam" id="PF02698"/>
    </source>
</evidence>
<name>A0A1M6QSQ9_9ACTN</name>
<evidence type="ECO:0000313" key="3">
    <source>
        <dbReference type="Proteomes" id="UP000184452"/>
    </source>
</evidence>
<dbReference type="EMBL" id="FQZK01000016">
    <property type="protein sequence ID" value="SHK23057.1"/>
    <property type="molecule type" value="Genomic_DNA"/>
</dbReference>
<dbReference type="Pfam" id="PF02698">
    <property type="entry name" value="DUF218"/>
    <property type="match status" value="1"/>
</dbReference>
<dbReference type="InterPro" id="IPR014729">
    <property type="entry name" value="Rossmann-like_a/b/a_fold"/>
</dbReference>
<accession>A0A1M6QSQ9</accession>
<gene>
    <name evidence="2" type="ORF">SAMN05421803_1163</name>
</gene>
<dbReference type="STRING" id="758803.SAMN05421803_1163"/>